<dbReference type="SUPFAM" id="SSF161187">
    <property type="entry name" value="YfgJ-like"/>
    <property type="match status" value="1"/>
</dbReference>
<organism evidence="1 2">
    <name type="scientific">Alginatibacterium sediminis</name>
    <dbReference type="NCBI Taxonomy" id="2164068"/>
    <lineage>
        <taxon>Bacteria</taxon>
        <taxon>Pseudomonadati</taxon>
        <taxon>Pseudomonadota</taxon>
        <taxon>Gammaproteobacteria</taxon>
        <taxon>Alteromonadales</taxon>
        <taxon>Alteromonadaceae</taxon>
        <taxon>Alginatibacterium</taxon>
    </lineage>
</organism>
<keyword evidence="2" id="KW-1185">Reference proteome</keyword>
<reference evidence="1 2" key="1">
    <citation type="submission" date="2018-09" db="EMBL/GenBank/DDBJ databases">
        <authorList>
            <person name="Wang Z."/>
        </authorList>
    </citation>
    <scope>NUCLEOTIDE SEQUENCE [LARGE SCALE GENOMIC DNA]</scope>
    <source>
        <strain evidence="1 2">ALS 81</strain>
    </source>
</reference>
<dbReference type="AlphaFoldDB" id="A0A420E7Y5"/>
<comment type="caution">
    <text evidence="1">The sequence shown here is derived from an EMBL/GenBank/DDBJ whole genome shotgun (WGS) entry which is preliminary data.</text>
</comment>
<protein>
    <submittedName>
        <fullName evidence="1">Ubiquitin--protein ligase</fullName>
    </submittedName>
</protein>
<dbReference type="InterPro" id="IPR029037">
    <property type="entry name" value="DUF1407/YfgJ-like_sf"/>
</dbReference>
<dbReference type="Proteomes" id="UP000286482">
    <property type="component" value="Unassembled WGS sequence"/>
</dbReference>
<name>A0A420E7Y5_9ALTE</name>
<keyword evidence="1" id="KW-0436">Ligase</keyword>
<dbReference type="InterPro" id="IPR010807">
    <property type="entry name" value="YfgJ-like"/>
</dbReference>
<dbReference type="GO" id="GO:0016874">
    <property type="term" value="F:ligase activity"/>
    <property type="evidence" value="ECO:0007669"/>
    <property type="project" value="UniProtKB-KW"/>
</dbReference>
<accession>A0A420E7Y5</accession>
<dbReference type="OrthoDB" id="5405751at2"/>
<sequence length="74" mass="8119">MLCAVCHLELGADFKSGLCPHCDRSLQVVAQCDVCDQALEVMKACGAVNYFCNHCNTLKSKKKIVMVSQIRPDS</sequence>
<evidence type="ECO:0000313" key="2">
    <source>
        <dbReference type="Proteomes" id="UP000286482"/>
    </source>
</evidence>
<dbReference type="EMBL" id="RAQO01000008">
    <property type="protein sequence ID" value="RKF15521.1"/>
    <property type="molecule type" value="Genomic_DNA"/>
</dbReference>
<dbReference type="Pfam" id="PF07191">
    <property type="entry name" value="Zn_ribbon_6"/>
    <property type="match status" value="1"/>
</dbReference>
<dbReference type="Gene3D" id="2.10.290.10">
    <property type="entry name" value="YfgJ-like"/>
    <property type="match status" value="1"/>
</dbReference>
<proteinExistence type="predicted"/>
<gene>
    <name evidence="1" type="ORF">DBZ36_14115</name>
</gene>
<dbReference type="RefSeq" id="WP_120355607.1">
    <property type="nucleotide sequence ID" value="NZ_RAQO01000008.1"/>
</dbReference>
<evidence type="ECO:0000313" key="1">
    <source>
        <dbReference type="EMBL" id="RKF15521.1"/>
    </source>
</evidence>